<dbReference type="PANTHER" id="PTHR36451">
    <property type="entry name" value="PAPS-DEPENDENT SULFOTRANSFERASE STF3"/>
    <property type="match status" value="1"/>
</dbReference>
<evidence type="ECO:0000313" key="1">
    <source>
        <dbReference type="EMBL" id="MBE9189739.1"/>
    </source>
</evidence>
<dbReference type="Gene3D" id="3.40.50.300">
    <property type="entry name" value="P-loop containing nucleotide triphosphate hydrolases"/>
    <property type="match status" value="1"/>
</dbReference>
<keyword evidence="2" id="KW-1185">Reference proteome</keyword>
<dbReference type="SUPFAM" id="SSF52540">
    <property type="entry name" value="P-loop containing nucleoside triphosphate hydrolases"/>
    <property type="match status" value="1"/>
</dbReference>
<name>A0ABR9UN68_9CHRO</name>
<dbReference type="Proteomes" id="UP000651156">
    <property type="component" value="Unassembled WGS sequence"/>
</dbReference>
<dbReference type="Pfam" id="PF13469">
    <property type="entry name" value="Sulfotransfer_3"/>
    <property type="match status" value="1"/>
</dbReference>
<comment type="caution">
    <text evidence="1">The sequence shown here is derived from an EMBL/GenBank/DDBJ whole genome shotgun (WGS) entry which is preliminary data.</text>
</comment>
<dbReference type="InterPro" id="IPR027417">
    <property type="entry name" value="P-loop_NTPase"/>
</dbReference>
<proteinExistence type="predicted"/>
<gene>
    <name evidence="1" type="ORF">IQ230_05030</name>
</gene>
<dbReference type="RefSeq" id="WP_193930970.1">
    <property type="nucleotide sequence ID" value="NZ_CAWPMZ010000139.1"/>
</dbReference>
<protein>
    <submittedName>
        <fullName evidence="1">Sulfotransferase</fullName>
    </submittedName>
</protein>
<reference evidence="1 2" key="1">
    <citation type="submission" date="2020-10" db="EMBL/GenBank/DDBJ databases">
        <authorList>
            <person name="Castelo-Branco R."/>
            <person name="Eusebio N."/>
            <person name="Adriana R."/>
            <person name="Vieira A."/>
            <person name="Brugerolle De Fraissinette N."/>
            <person name="Rezende De Castro R."/>
            <person name="Schneider M.P."/>
            <person name="Vasconcelos V."/>
            <person name="Leao P.N."/>
        </authorList>
    </citation>
    <scope>NUCLEOTIDE SEQUENCE [LARGE SCALE GENOMIC DNA]</scope>
    <source>
        <strain evidence="1 2">LEGE 06123</strain>
    </source>
</reference>
<sequence>MYGFGSFTVLIKLLIRHGADRKYLFKVLRILLLSFCTLPIRAWESLKFQSQINKQEIIEPPIFILGHWRSGTTYLHYLMSQDPNLGYISSFQAFAPHFFITGNQTILPFLSKYFPQILTRIISEKRVMDNVKFSLDYPAEEEFALGNISCCSLYHGAFVFPRNIESYFKKYVLFDNDKHKEKKKWKLAYIQVLKKATFSMQGKRLILKNPPNTARIKVLLEMFPDAKFIHIYRNPYIVYNSRIKEYKASTKLFGFQTIEEKELEKKSVEIYQQVMHKFFDDKCLISPGNLVEIKFEDLEHNPIQEIERIYKQLSLSGFDSAKCCFKAYIESQKSYKKNEYELDKQTVDKITSCWGFTIRKWRYETPQNMYHNKP</sequence>
<evidence type="ECO:0000313" key="2">
    <source>
        <dbReference type="Proteomes" id="UP000651156"/>
    </source>
</evidence>
<dbReference type="EMBL" id="JADEWN010000008">
    <property type="protein sequence ID" value="MBE9189739.1"/>
    <property type="molecule type" value="Genomic_DNA"/>
</dbReference>
<organism evidence="1 2">
    <name type="scientific">Gloeocapsopsis crepidinum LEGE 06123</name>
    <dbReference type="NCBI Taxonomy" id="588587"/>
    <lineage>
        <taxon>Bacteria</taxon>
        <taxon>Bacillati</taxon>
        <taxon>Cyanobacteriota</taxon>
        <taxon>Cyanophyceae</taxon>
        <taxon>Oscillatoriophycideae</taxon>
        <taxon>Chroococcales</taxon>
        <taxon>Chroococcaceae</taxon>
        <taxon>Gloeocapsopsis</taxon>
    </lineage>
</organism>
<accession>A0ABR9UN68</accession>
<dbReference type="InterPro" id="IPR052736">
    <property type="entry name" value="Stf3_sulfotransferase"/>
</dbReference>
<dbReference type="PANTHER" id="PTHR36451:SF1">
    <property type="entry name" value="OMEGA-HYDROXY-BETA-DIHYDROMENAQUINONE-9 SULFOTRANSFERASE STF3"/>
    <property type="match status" value="1"/>
</dbReference>